<organism evidence="2 3">
    <name type="scientific">Armillaria gallica</name>
    <name type="common">Bulbous honey fungus</name>
    <name type="synonym">Armillaria bulbosa</name>
    <dbReference type="NCBI Taxonomy" id="47427"/>
    <lineage>
        <taxon>Eukaryota</taxon>
        <taxon>Fungi</taxon>
        <taxon>Dikarya</taxon>
        <taxon>Basidiomycota</taxon>
        <taxon>Agaricomycotina</taxon>
        <taxon>Agaricomycetes</taxon>
        <taxon>Agaricomycetidae</taxon>
        <taxon>Agaricales</taxon>
        <taxon>Marasmiineae</taxon>
        <taxon>Physalacriaceae</taxon>
        <taxon>Armillaria</taxon>
    </lineage>
</organism>
<keyword evidence="3" id="KW-1185">Reference proteome</keyword>
<gene>
    <name evidence="2" type="ORF">ARMGADRAFT_301274</name>
</gene>
<dbReference type="Proteomes" id="UP000217790">
    <property type="component" value="Unassembled WGS sequence"/>
</dbReference>
<proteinExistence type="predicted"/>
<evidence type="ECO:0000313" key="2">
    <source>
        <dbReference type="EMBL" id="PBK79014.1"/>
    </source>
</evidence>
<dbReference type="AlphaFoldDB" id="A0A2H3CCG1"/>
<reference evidence="3" key="1">
    <citation type="journal article" date="2017" name="Nat. Ecol. Evol.">
        <title>Genome expansion and lineage-specific genetic innovations in the forest pathogenic fungi Armillaria.</title>
        <authorList>
            <person name="Sipos G."/>
            <person name="Prasanna A.N."/>
            <person name="Walter M.C."/>
            <person name="O'Connor E."/>
            <person name="Balint B."/>
            <person name="Krizsan K."/>
            <person name="Kiss B."/>
            <person name="Hess J."/>
            <person name="Varga T."/>
            <person name="Slot J."/>
            <person name="Riley R."/>
            <person name="Boka B."/>
            <person name="Rigling D."/>
            <person name="Barry K."/>
            <person name="Lee J."/>
            <person name="Mihaltcheva S."/>
            <person name="LaButti K."/>
            <person name="Lipzen A."/>
            <person name="Waldron R."/>
            <person name="Moloney N.M."/>
            <person name="Sperisen C."/>
            <person name="Kredics L."/>
            <person name="Vagvoelgyi C."/>
            <person name="Patrignani A."/>
            <person name="Fitzpatrick D."/>
            <person name="Nagy I."/>
            <person name="Doyle S."/>
            <person name="Anderson J.B."/>
            <person name="Grigoriev I.V."/>
            <person name="Gueldener U."/>
            <person name="Muensterkoetter M."/>
            <person name="Nagy L.G."/>
        </authorList>
    </citation>
    <scope>NUCLEOTIDE SEQUENCE [LARGE SCALE GENOMIC DNA]</scope>
    <source>
        <strain evidence="3">Ar21-2</strain>
    </source>
</reference>
<accession>A0A2H3CCG1</accession>
<sequence length="130" mass="14467">MPGGHWLVLGSTCEVAGLHSRRGSRFRYSESSQSRSQRPRSALWTSSTLNDDLEARRSPLKTGNPSRHSPLPNQRRLFLQCVQGSSKNFTRLGSSTCCVANRSHARRCHIAAAVSLHTPLSDLSRRRLIS</sequence>
<dbReference type="EMBL" id="KZ293867">
    <property type="protein sequence ID" value="PBK79014.1"/>
    <property type="molecule type" value="Genomic_DNA"/>
</dbReference>
<feature type="compositionally biased region" description="Low complexity" evidence="1">
    <location>
        <begin position="29"/>
        <end position="41"/>
    </location>
</feature>
<name>A0A2H3CCG1_ARMGA</name>
<evidence type="ECO:0000313" key="3">
    <source>
        <dbReference type="Proteomes" id="UP000217790"/>
    </source>
</evidence>
<evidence type="ECO:0000256" key="1">
    <source>
        <dbReference type="SAM" id="MobiDB-lite"/>
    </source>
</evidence>
<protein>
    <submittedName>
        <fullName evidence="2">Uncharacterized protein</fullName>
    </submittedName>
</protein>
<dbReference type="InParanoid" id="A0A2H3CCG1"/>
<feature type="region of interest" description="Disordered" evidence="1">
    <location>
        <begin position="24"/>
        <end position="73"/>
    </location>
</feature>